<dbReference type="Pfam" id="PF23664">
    <property type="entry name" value="Ig_Pom152"/>
    <property type="match status" value="2"/>
</dbReference>
<feature type="domain" description="Nucleoporin POM152 Ig-like" evidence="5">
    <location>
        <begin position="523"/>
        <end position="609"/>
    </location>
</feature>
<dbReference type="Pfam" id="PF24312">
    <property type="entry name" value="Ig-like_POM152"/>
    <property type="match status" value="2"/>
</dbReference>
<dbReference type="Pfam" id="PF24519">
    <property type="entry name" value="Ig-like_Pom152_1"/>
    <property type="match status" value="1"/>
</dbReference>
<dbReference type="InterPro" id="IPR056540">
    <property type="entry name" value="TMD_POM152"/>
</dbReference>
<dbReference type="InterPro" id="IPR056544">
    <property type="entry name" value="Ig_POM152"/>
</dbReference>
<proteinExistence type="predicted"/>
<evidence type="ECO:0000256" key="2">
    <source>
        <dbReference type="SAM" id="Phobius"/>
    </source>
</evidence>
<keyword evidence="2" id="KW-0812">Transmembrane</keyword>
<feature type="transmembrane region" description="Helical" evidence="2">
    <location>
        <begin position="99"/>
        <end position="122"/>
    </location>
</feature>
<evidence type="ECO:0000259" key="6">
    <source>
        <dbReference type="Pfam" id="PF24519"/>
    </source>
</evidence>
<evidence type="ECO:0000313" key="9">
    <source>
        <dbReference type="Proteomes" id="UP001527925"/>
    </source>
</evidence>
<reference evidence="8 9" key="1">
    <citation type="submission" date="2023-09" db="EMBL/GenBank/DDBJ databases">
        <title>Pangenome analysis of Batrachochytrium dendrobatidis and related Chytrids.</title>
        <authorList>
            <person name="Yacoub M.N."/>
            <person name="Stajich J.E."/>
            <person name="James T.Y."/>
        </authorList>
    </citation>
    <scope>NUCLEOTIDE SEQUENCE [LARGE SCALE GENOMIC DNA]</scope>
    <source>
        <strain evidence="8 9">JEL0888</strain>
    </source>
</reference>
<evidence type="ECO:0000259" key="3">
    <source>
        <dbReference type="Pfam" id="PF23664"/>
    </source>
</evidence>
<dbReference type="EMBL" id="JADGIZ020000004">
    <property type="protein sequence ID" value="KAL2918973.1"/>
    <property type="molecule type" value="Genomic_DNA"/>
</dbReference>
<evidence type="ECO:0000313" key="8">
    <source>
        <dbReference type="EMBL" id="KAL2918973.1"/>
    </source>
</evidence>
<dbReference type="InterPro" id="IPR056541">
    <property type="entry name" value="Ig-like_POM152"/>
</dbReference>
<dbReference type="PANTHER" id="PTHR28206:SF1">
    <property type="entry name" value="NUCLEOPORIN POM152"/>
    <property type="match status" value="1"/>
</dbReference>
<dbReference type="InterPro" id="IPR056542">
    <property type="entry name" value="Ig-like_POM152_1st"/>
</dbReference>
<feature type="domain" description="Nucleoporin POM152 immunoglobulin-like" evidence="3">
    <location>
        <begin position="614"/>
        <end position="732"/>
    </location>
</feature>
<feature type="domain" description="Nucleoporin POM152 immunoglobulin-like" evidence="3">
    <location>
        <begin position="915"/>
        <end position="1013"/>
    </location>
</feature>
<evidence type="ECO:0000259" key="4">
    <source>
        <dbReference type="Pfam" id="PF24097"/>
    </source>
</evidence>
<dbReference type="PANTHER" id="PTHR28206">
    <property type="entry name" value="NUCLEOPORIN POM152"/>
    <property type="match status" value="1"/>
</dbReference>
<dbReference type="Pfam" id="PF24527">
    <property type="entry name" value="Ig-like_Pom152_9"/>
    <property type="match status" value="1"/>
</dbReference>
<evidence type="ECO:0000256" key="1">
    <source>
        <dbReference type="SAM" id="MobiDB-lite"/>
    </source>
</evidence>
<keyword evidence="2" id="KW-1133">Transmembrane helix</keyword>
<gene>
    <name evidence="8" type="ORF">HK105_201243</name>
</gene>
<name>A0ABR4NHG4_9FUNG</name>
<keyword evidence="9" id="KW-1185">Reference proteome</keyword>
<keyword evidence="2" id="KW-0472">Membrane</keyword>
<dbReference type="Proteomes" id="UP001527925">
    <property type="component" value="Unassembled WGS sequence"/>
</dbReference>
<dbReference type="InterPro" id="IPR037701">
    <property type="entry name" value="Pom152"/>
</dbReference>
<feature type="domain" description="Nucleoporin POM152 first Ig-like" evidence="6">
    <location>
        <begin position="216"/>
        <end position="339"/>
    </location>
</feature>
<feature type="domain" description="Nucleoporin POM152 Ig-like" evidence="5">
    <location>
        <begin position="831"/>
        <end position="909"/>
    </location>
</feature>
<dbReference type="InterPro" id="IPR056543">
    <property type="entry name" value="Ig-like_POM152_9th"/>
</dbReference>
<feature type="transmembrane region" description="Helical" evidence="2">
    <location>
        <begin position="70"/>
        <end position="87"/>
    </location>
</feature>
<evidence type="ECO:0000259" key="5">
    <source>
        <dbReference type="Pfam" id="PF24312"/>
    </source>
</evidence>
<accession>A0ABR4NHG4</accession>
<feature type="region of interest" description="Disordered" evidence="1">
    <location>
        <begin position="655"/>
        <end position="674"/>
    </location>
</feature>
<evidence type="ECO:0000259" key="7">
    <source>
        <dbReference type="Pfam" id="PF24527"/>
    </source>
</evidence>
<feature type="domain" description="Nucleoporin POM152 N-terminal transmembrane" evidence="4">
    <location>
        <begin position="6"/>
        <end position="117"/>
    </location>
</feature>
<dbReference type="Pfam" id="PF24097">
    <property type="entry name" value="TMD_POM152"/>
    <property type="match status" value="1"/>
</dbReference>
<comment type="caution">
    <text evidence="8">The sequence shown here is derived from an EMBL/GenBank/DDBJ whole genome shotgun (WGS) entry which is preliminary data.</text>
</comment>
<protein>
    <submittedName>
        <fullName evidence="8">Uncharacterized protein</fullName>
    </submittedName>
</protein>
<feature type="domain" description="Nucleoporin POM152 ninth Ig-like" evidence="7">
    <location>
        <begin position="1178"/>
        <end position="1245"/>
    </location>
</feature>
<sequence>MARLLDPVSQRRAALYLFLLCQGIKVATVVHASRSQPALDDGAAGGPSADGGDGSGSPQQLVIDLDATHLAFWCLLDLLYFVLLRWARIPWLTLSMCGTATVVVALCGVNTGVVAGITSLFGQAAWNLAAANAAAAAAAAAAGAGVAGVAGAGALGAGAGVAGAGAAGLGAAGGQGVGAPGDPRFSDRPRPNIDAILNSSYIVGSHTVNVHPPTIAKLNPNGTVFCILDSDASPASQSAGAAAVSIPLLIKGIPPFKIDYEVIHPDTGKVQRVEGADITANDAARAVLREDGSLQELVPDVAASKLTKRRVGLYALRARSIGIYRLLAVNEPNGEAGKLASSKHAQVVHCPSAAWRWQQAPAKPAKPDNDESRETNFDMCIDDQMTASVQVRGVAPLTVMFIKRVGLAESIITATSGELVAVPDQPATAAAKGAVPAGAALDKDVTALVEASRVATVTIPVSLRVEFEQPHVLRIARVIDGLNNTIDYETQSRLTVPDPLQKSTAVQLEQPGDFFVVNGHAHPSARFANCNGIKIRAGGTVGLDLRFSGSAPFTVGLKHTLPDGRELQREVEGIRETETALSIDDPGSYVLSSVRDRFCSGTVQLPSTCLVQQVLPPSMTLSSEPIEEKCLGAVGTKINMTFTGEPPFWVDYIEEHTPPDGARRTTEQRGRVESRRDLEIPNILKPRHAMTLAPEKPGMYRYVFTSLGDANFPEGVDLEGISITQIIHPHSSAQFVDTQTHLVRCIGDSARLKVAVQGSGPWVLVYYVVHNDQRLRSTKTIPLGETMTEIVVEKLDAPGTYLVDLVEITDGNGCTETLGSKGLTIEVLPQRPTVNFKTSKPVYIVEGKRASLPISVTGRGPFEITYRGANSDVQISRNGRDLEIFGSGMFELLGVRDAYCTGHAVEPRSLEVIQIPKPSLTVAPSALSERAVCQDSHDGLALSLSGQPPFIVTYEHTHTGSDGKSVTTTRSNSTHADTFLLSFDTARPGHHVYRIVSISDSNYPAGVSLSGMEIRRRVHRPPTAAFERPGEQELPCASSRRDPVLLGVRLVGIPPFHLLVNRKHDSLETTLHLNATLDKDVLKSVPGDSPGGLAAWSAQVDAGKLDVQGRYTFTIASVTDGTGCAALGADRGVPEGGGGSGSGTSGSAAAAVLPGALSAGTPPLATTMTIRIADQAKIMAVNYMPIVCVGDLLTYHFQGTPPFSVGYTWNGVEQADLVLQDPMMTLWAGMPGQLTITKVCNSMKCCDHDVAKDETMHVTVKALPRAIVDGGQDMVDDIREGDESEVHVEFVGEPPFSFTYTHTKGPVGARGPAGAGGPAGAAGAAAARQIDSSSQTVFDVMDHQWSLATSQEGVFRVTAVHDKYCGYPRIIQTMQGANAILK</sequence>
<organism evidence="8 9">
    <name type="scientific">Polyrhizophydium stewartii</name>
    <dbReference type="NCBI Taxonomy" id="2732419"/>
    <lineage>
        <taxon>Eukaryota</taxon>
        <taxon>Fungi</taxon>
        <taxon>Fungi incertae sedis</taxon>
        <taxon>Chytridiomycota</taxon>
        <taxon>Chytridiomycota incertae sedis</taxon>
        <taxon>Chytridiomycetes</taxon>
        <taxon>Rhizophydiales</taxon>
        <taxon>Rhizophydiales incertae sedis</taxon>
        <taxon>Polyrhizophydium</taxon>
    </lineage>
</organism>